<keyword evidence="3" id="KW-1003">Cell membrane</keyword>
<keyword evidence="9" id="KW-0067">ATP-binding</keyword>
<evidence type="ECO:0000313" key="15">
    <source>
        <dbReference type="EMBL" id="PQM50278.1"/>
    </source>
</evidence>
<evidence type="ECO:0000256" key="10">
    <source>
        <dbReference type="ARBA" id="ARBA00022989"/>
    </source>
</evidence>
<dbReference type="CDD" id="cd14014">
    <property type="entry name" value="STKc_PknB_like"/>
    <property type="match status" value="1"/>
</dbReference>
<evidence type="ECO:0000256" key="1">
    <source>
        <dbReference type="ARBA" id="ARBA00004162"/>
    </source>
</evidence>
<feature type="compositionally biased region" description="Low complexity" evidence="12">
    <location>
        <begin position="298"/>
        <end position="310"/>
    </location>
</feature>
<keyword evidence="5" id="KW-0808">Transferase</keyword>
<dbReference type="RefSeq" id="WP_052741147.1">
    <property type="nucleotide sequence ID" value="NZ_PUEV01000107.1"/>
</dbReference>
<dbReference type="SMART" id="SM00220">
    <property type="entry name" value="S_TKc"/>
    <property type="match status" value="1"/>
</dbReference>
<dbReference type="Proteomes" id="UP000237911">
    <property type="component" value="Unassembled WGS sequence"/>
</dbReference>
<evidence type="ECO:0000256" key="3">
    <source>
        <dbReference type="ARBA" id="ARBA00022475"/>
    </source>
</evidence>
<keyword evidence="6 13" id="KW-0812">Transmembrane</keyword>
<evidence type="ECO:0000256" key="4">
    <source>
        <dbReference type="ARBA" id="ARBA00022527"/>
    </source>
</evidence>
<dbReference type="PROSITE" id="PS00108">
    <property type="entry name" value="PROTEIN_KINASE_ST"/>
    <property type="match status" value="1"/>
</dbReference>
<feature type="region of interest" description="Disordered" evidence="12">
    <location>
        <begin position="297"/>
        <end position="335"/>
    </location>
</feature>
<dbReference type="Gene3D" id="3.30.200.20">
    <property type="entry name" value="Phosphorylase Kinase, domain 1"/>
    <property type="match status" value="1"/>
</dbReference>
<evidence type="ECO:0000256" key="7">
    <source>
        <dbReference type="ARBA" id="ARBA00022741"/>
    </source>
</evidence>
<dbReference type="InterPro" id="IPR000719">
    <property type="entry name" value="Prot_kinase_dom"/>
</dbReference>
<comment type="subcellular location">
    <subcellularLocation>
        <location evidence="1">Cell membrane</location>
        <topology evidence="1">Single-pass membrane protein</topology>
    </subcellularLocation>
</comment>
<organism evidence="15 16">
    <name type="scientific">Mycolicibacter virginiensis</name>
    <dbReference type="NCBI Taxonomy" id="1795032"/>
    <lineage>
        <taxon>Bacteria</taxon>
        <taxon>Bacillati</taxon>
        <taxon>Actinomycetota</taxon>
        <taxon>Actinomycetes</taxon>
        <taxon>Mycobacteriales</taxon>
        <taxon>Mycobacteriaceae</taxon>
        <taxon>Mycolicibacter</taxon>
    </lineage>
</organism>
<dbReference type="EMBL" id="PUEV01000107">
    <property type="protein sequence ID" value="PQM50278.1"/>
    <property type="molecule type" value="Genomic_DNA"/>
</dbReference>
<dbReference type="PANTHER" id="PTHR43289:SF34">
    <property type="entry name" value="SERINE_THREONINE-PROTEIN KINASE YBDM-RELATED"/>
    <property type="match status" value="1"/>
</dbReference>
<proteinExistence type="predicted"/>
<keyword evidence="16" id="KW-1185">Reference proteome</keyword>
<reference evidence="15 16" key="1">
    <citation type="submission" date="2018-02" db="EMBL/GenBank/DDBJ databases">
        <title>Draft genome sequence of Mycobacterium virginiense isolated from mud of a swine farm in Japan.</title>
        <authorList>
            <person name="Ohya K."/>
        </authorList>
    </citation>
    <scope>NUCLEOTIDE SEQUENCE [LARGE SCALE GENOMIC DNA]</scope>
    <source>
        <strain evidence="15 16">GF75</strain>
    </source>
</reference>
<dbReference type="Gene3D" id="1.10.510.10">
    <property type="entry name" value="Transferase(Phosphotransferase) domain 1"/>
    <property type="match status" value="1"/>
</dbReference>
<evidence type="ECO:0000256" key="8">
    <source>
        <dbReference type="ARBA" id="ARBA00022777"/>
    </source>
</evidence>
<feature type="compositionally biased region" description="Low complexity" evidence="12">
    <location>
        <begin position="319"/>
        <end position="331"/>
    </location>
</feature>
<keyword evidence="11 13" id="KW-0472">Membrane</keyword>
<dbReference type="Pfam" id="PF00069">
    <property type="entry name" value="Pkinase"/>
    <property type="match status" value="1"/>
</dbReference>
<dbReference type="PROSITE" id="PS50011">
    <property type="entry name" value="PROTEIN_KINASE_DOM"/>
    <property type="match status" value="1"/>
</dbReference>
<dbReference type="GO" id="GO:0005886">
    <property type="term" value="C:plasma membrane"/>
    <property type="evidence" value="ECO:0007669"/>
    <property type="project" value="UniProtKB-SubCell"/>
</dbReference>
<gene>
    <name evidence="15" type="ORF">C5U48_21190</name>
</gene>
<evidence type="ECO:0000256" key="9">
    <source>
        <dbReference type="ARBA" id="ARBA00022840"/>
    </source>
</evidence>
<evidence type="ECO:0000259" key="14">
    <source>
        <dbReference type="PROSITE" id="PS50011"/>
    </source>
</evidence>
<accession>A0A9X7IJL6</accession>
<dbReference type="GO" id="GO:0005524">
    <property type="term" value="F:ATP binding"/>
    <property type="evidence" value="ECO:0007669"/>
    <property type="project" value="UniProtKB-KW"/>
</dbReference>
<dbReference type="GO" id="GO:0080090">
    <property type="term" value="P:regulation of primary metabolic process"/>
    <property type="evidence" value="ECO:0007669"/>
    <property type="project" value="UniProtKB-ARBA"/>
</dbReference>
<sequence>MTGAWGGDALEGALLDGRYRVGTRIATGGTSAVYRGLDERLDRPVAVKVMDLRYAGDQQFLTRFQLEARAVARLKDPGLVAVYDQGFGTPHDPGQPFLVMELVEGGTLRELLNERGPMPPHAVAAVLRPVLGALGIAHRAGLVHRDVKPENILISDDGDVKVVDFGLVRAIAAAGITSTNVILGTAAYLSPEQVRDGNAGPASDVYGVGVLTYELLTGDTPFSGDSSLTVAYQRLDHDVPPPSSAIDGVPGEFDDLVARATAREPAERYADGLEMAHAVDAITERLALPAFRVPAPRNSAQHNAAAPARRAPQHPAPPQQQTSHQQTPQHQTLHMTRGPADWVEDTDTQYELVTGQFGGVELSRFVLERQHARRMVVIWLAVLFATTTLVAALAWTLGNNVGALL</sequence>
<keyword evidence="4 15" id="KW-0723">Serine/threonine-protein kinase</keyword>
<evidence type="ECO:0000256" key="5">
    <source>
        <dbReference type="ARBA" id="ARBA00022679"/>
    </source>
</evidence>
<evidence type="ECO:0000256" key="2">
    <source>
        <dbReference type="ARBA" id="ARBA00012513"/>
    </source>
</evidence>
<dbReference type="PANTHER" id="PTHR43289">
    <property type="entry name" value="MITOGEN-ACTIVATED PROTEIN KINASE KINASE KINASE 20-RELATED"/>
    <property type="match status" value="1"/>
</dbReference>
<dbReference type="EC" id="2.7.11.1" evidence="2"/>
<protein>
    <recommendedName>
        <fullName evidence="2">non-specific serine/threonine protein kinase</fullName>
        <ecNumber evidence="2">2.7.11.1</ecNumber>
    </recommendedName>
</protein>
<evidence type="ECO:0000256" key="6">
    <source>
        <dbReference type="ARBA" id="ARBA00022692"/>
    </source>
</evidence>
<evidence type="ECO:0000256" key="13">
    <source>
        <dbReference type="SAM" id="Phobius"/>
    </source>
</evidence>
<dbReference type="GO" id="GO:0004674">
    <property type="term" value="F:protein serine/threonine kinase activity"/>
    <property type="evidence" value="ECO:0007669"/>
    <property type="project" value="UniProtKB-KW"/>
</dbReference>
<dbReference type="InterPro" id="IPR008271">
    <property type="entry name" value="Ser/Thr_kinase_AS"/>
</dbReference>
<name>A0A9X7IJL6_9MYCO</name>
<comment type="caution">
    <text evidence="15">The sequence shown here is derived from an EMBL/GenBank/DDBJ whole genome shotgun (WGS) entry which is preliminary data.</text>
</comment>
<evidence type="ECO:0000313" key="16">
    <source>
        <dbReference type="Proteomes" id="UP000237911"/>
    </source>
</evidence>
<keyword evidence="8 15" id="KW-0418">Kinase</keyword>
<feature type="transmembrane region" description="Helical" evidence="13">
    <location>
        <begin position="376"/>
        <end position="397"/>
    </location>
</feature>
<keyword evidence="7" id="KW-0547">Nucleotide-binding</keyword>
<dbReference type="SUPFAM" id="SSF56112">
    <property type="entry name" value="Protein kinase-like (PK-like)"/>
    <property type="match status" value="1"/>
</dbReference>
<dbReference type="InterPro" id="IPR011009">
    <property type="entry name" value="Kinase-like_dom_sf"/>
</dbReference>
<dbReference type="AlphaFoldDB" id="A0A9X7IJL6"/>
<evidence type="ECO:0000256" key="12">
    <source>
        <dbReference type="SAM" id="MobiDB-lite"/>
    </source>
</evidence>
<feature type="domain" description="Protein kinase" evidence="14">
    <location>
        <begin position="19"/>
        <end position="280"/>
    </location>
</feature>
<dbReference type="FunFam" id="1.10.510.10:FF:000021">
    <property type="entry name" value="Serine/threonine protein kinase"/>
    <property type="match status" value="1"/>
</dbReference>
<keyword evidence="10 13" id="KW-1133">Transmembrane helix</keyword>
<evidence type="ECO:0000256" key="11">
    <source>
        <dbReference type="ARBA" id="ARBA00023136"/>
    </source>
</evidence>